<dbReference type="WBParaSite" id="scf7180000424369.g12879">
    <property type="protein sequence ID" value="scf7180000424369.g12879"/>
    <property type="gene ID" value="scf7180000424369.g12879"/>
</dbReference>
<protein>
    <submittedName>
        <fullName evidence="2">Uncharacterized protein</fullName>
    </submittedName>
</protein>
<organism evidence="1 2">
    <name type="scientific">Meloidogyne floridensis</name>
    <dbReference type="NCBI Taxonomy" id="298350"/>
    <lineage>
        <taxon>Eukaryota</taxon>
        <taxon>Metazoa</taxon>
        <taxon>Ecdysozoa</taxon>
        <taxon>Nematoda</taxon>
        <taxon>Chromadorea</taxon>
        <taxon>Rhabditida</taxon>
        <taxon>Tylenchina</taxon>
        <taxon>Tylenchomorpha</taxon>
        <taxon>Tylenchoidea</taxon>
        <taxon>Meloidogynidae</taxon>
        <taxon>Meloidogyninae</taxon>
        <taxon>Meloidogyne</taxon>
    </lineage>
</organism>
<keyword evidence="1" id="KW-1185">Reference proteome</keyword>
<evidence type="ECO:0000313" key="1">
    <source>
        <dbReference type="Proteomes" id="UP000887560"/>
    </source>
</evidence>
<sequence length="151" mass="17092">MEFNDNRTPKRIHVTASPRLKEKFKEINKMASTTPMPPKPVKLKWLIEKQSTLTKTTSSVNQLPEVSQLKIEKQRSSDTYVQRNKPKTVPVNIPAPTIVQKRESVPNNDLPFKICIVQLLVSVQLIESISLRGNLIRFSSSAVSKGPLVYL</sequence>
<evidence type="ECO:0000313" key="2">
    <source>
        <dbReference type="WBParaSite" id="scf7180000424369.g12879"/>
    </source>
</evidence>
<name>A0A915PDE3_9BILA</name>
<accession>A0A915PDE3</accession>
<reference evidence="2" key="1">
    <citation type="submission" date="2022-11" db="UniProtKB">
        <authorList>
            <consortium name="WormBaseParasite"/>
        </authorList>
    </citation>
    <scope>IDENTIFICATION</scope>
</reference>
<proteinExistence type="predicted"/>
<dbReference type="Proteomes" id="UP000887560">
    <property type="component" value="Unplaced"/>
</dbReference>
<dbReference type="AlphaFoldDB" id="A0A915PDE3"/>